<protein>
    <submittedName>
        <fullName evidence="1">Uncharacterized protein</fullName>
    </submittedName>
</protein>
<dbReference type="AlphaFoldDB" id="A0A0W0TUM1"/>
<name>A0A0W0TUM1_LEGER</name>
<reference evidence="1 2" key="1">
    <citation type="submission" date="2015-11" db="EMBL/GenBank/DDBJ databases">
        <title>Genomic analysis of 38 Legionella species identifies large and diverse effector repertoires.</title>
        <authorList>
            <person name="Burstein D."/>
            <person name="Amaro F."/>
            <person name="Zusman T."/>
            <person name="Lifshitz Z."/>
            <person name="Cohen O."/>
            <person name="Gilbert J.A."/>
            <person name="Pupko T."/>
            <person name="Shuman H.A."/>
            <person name="Segal G."/>
        </authorList>
    </citation>
    <scope>NUCLEOTIDE SEQUENCE [LARGE SCALE GENOMIC DNA]</scope>
    <source>
        <strain evidence="1 2">SE-32A-C8</strain>
    </source>
</reference>
<dbReference type="Proteomes" id="UP000054773">
    <property type="component" value="Unassembled WGS sequence"/>
</dbReference>
<proteinExistence type="predicted"/>
<evidence type="ECO:0000313" key="1">
    <source>
        <dbReference type="EMBL" id="KTC99325.1"/>
    </source>
</evidence>
<accession>A0A0W0TUM1</accession>
<dbReference type="EMBL" id="LNYA01000003">
    <property type="protein sequence ID" value="KTC99325.1"/>
    <property type="molecule type" value="Genomic_DNA"/>
</dbReference>
<evidence type="ECO:0000313" key="2">
    <source>
        <dbReference type="Proteomes" id="UP000054773"/>
    </source>
</evidence>
<gene>
    <name evidence="1" type="ORF">Lery_0226</name>
</gene>
<keyword evidence="2" id="KW-1185">Reference proteome</keyword>
<dbReference type="PATRIC" id="fig|448.7.peg.234"/>
<dbReference type="RefSeq" id="WP_156412467.1">
    <property type="nucleotide sequence ID" value="NZ_CAAAHY010000018.1"/>
</dbReference>
<sequence>MNDMDAHQPVKKVKEEISLVLTQHDLEEFLKTLINRDVDLYEEFDVVRSIN</sequence>
<organism evidence="1 2">
    <name type="scientific">Legionella erythra</name>
    <dbReference type="NCBI Taxonomy" id="448"/>
    <lineage>
        <taxon>Bacteria</taxon>
        <taxon>Pseudomonadati</taxon>
        <taxon>Pseudomonadota</taxon>
        <taxon>Gammaproteobacteria</taxon>
        <taxon>Legionellales</taxon>
        <taxon>Legionellaceae</taxon>
        <taxon>Legionella</taxon>
    </lineage>
</organism>
<comment type="caution">
    <text evidence="1">The sequence shown here is derived from an EMBL/GenBank/DDBJ whole genome shotgun (WGS) entry which is preliminary data.</text>
</comment>